<dbReference type="EMBL" id="CP036343">
    <property type="protein sequence ID" value="QDT93724.1"/>
    <property type="molecule type" value="Genomic_DNA"/>
</dbReference>
<dbReference type="Pfam" id="PF07719">
    <property type="entry name" value="TPR_2"/>
    <property type="match status" value="1"/>
</dbReference>
<dbReference type="OrthoDB" id="9778733at2"/>
<dbReference type="Proteomes" id="UP000316855">
    <property type="component" value="Chromosome"/>
</dbReference>
<feature type="repeat" description="TPR" evidence="3">
    <location>
        <begin position="60"/>
        <end position="93"/>
    </location>
</feature>
<gene>
    <name evidence="4" type="ORF">Pan161_54070</name>
</gene>
<reference evidence="4 5" key="1">
    <citation type="submission" date="2019-02" db="EMBL/GenBank/DDBJ databases">
        <title>Deep-cultivation of Planctomycetes and their phenomic and genomic characterization uncovers novel biology.</title>
        <authorList>
            <person name="Wiegand S."/>
            <person name="Jogler M."/>
            <person name="Boedeker C."/>
            <person name="Pinto D."/>
            <person name="Vollmers J."/>
            <person name="Rivas-Marin E."/>
            <person name="Kohn T."/>
            <person name="Peeters S.H."/>
            <person name="Heuer A."/>
            <person name="Rast P."/>
            <person name="Oberbeckmann S."/>
            <person name="Bunk B."/>
            <person name="Jeske O."/>
            <person name="Meyerdierks A."/>
            <person name="Storesund J.E."/>
            <person name="Kallscheuer N."/>
            <person name="Luecker S."/>
            <person name="Lage O.M."/>
            <person name="Pohl T."/>
            <person name="Merkel B.J."/>
            <person name="Hornburger P."/>
            <person name="Mueller R.-W."/>
            <person name="Bruemmer F."/>
            <person name="Labrenz M."/>
            <person name="Spormann A.M."/>
            <person name="Op den Camp H."/>
            <person name="Overmann J."/>
            <person name="Amann R."/>
            <person name="Jetten M.S.M."/>
            <person name="Mascher T."/>
            <person name="Medema M.H."/>
            <person name="Devos D.P."/>
            <person name="Kaster A.-K."/>
            <person name="Ovreas L."/>
            <person name="Rohde M."/>
            <person name="Galperin M.Y."/>
            <person name="Jogler C."/>
        </authorList>
    </citation>
    <scope>NUCLEOTIDE SEQUENCE [LARGE SCALE GENOMIC DNA]</scope>
    <source>
        <strain evidence="4 5">Pan161</strain>
    </source>
</reference>
<feature type="repeat" description="TPR" evidence="3">
    <location>
        <begin position="414"/>
        <end position="447"/>
    </location>
</feature>
<dbReference type="InterPro" id="IPR019734">
    <property type="entry name" value="TPR_rpt"/>
</dbReference>
<dbReference type="KEGG" id="gax:Pan161_54070"/>
<evidence type="ECO:0000256" key="2">
    <source>
        <dbReference type="ARBA" id="ARBA00022803"/>
    </source>
</evidence>
<name>A0A517VL28_9PLAN</name>
<keyword evidence="2 3" id="KW-0802">TPR repeat</keyword>
<sequence>MIQLIRLLLILLVAELGYCGYLIAERLARPIPVLPEAKYIDPLLMADYRELAAEAESGSSREWIRLGQAFLGQGFYGYAENCFRQAARIDPDDALAQASYAFCLERTGRMQVSTREYEKLEAYSAKTDTPFASPRHYLYAIGRNYLREENVEKAEEIFRKNNGFPPADYQLAKLLVRSGRAEEALPYIERNLAATPYSLIFNQLQAQALESLGRLAEAKQAEDRLERAMYQIPLNFNTDFLTPYSKRHGIQKEVEAYNQLLERNDMDHLAKKLDEVLELMSERRIPQYKATLISMLEVEFQRKNPERMLKLIQKLKEFGVENAETLQFEAGAYLLSGDMEKAVPLLQRVLEMSPTIEVHQTLADYYDQQKNTEKRDYHQAKIALLFAMINFRNNQLKPAEEAIVRSVELNPLDPQTWFYYAEIKRVLGDQASAKEAYQKCLKLNPNHGRASRELALLNQS</sequence>
<dbReference type="PANTHER" id="PTHR12558:SF13">
    <property type="entry name" value="CELL DIVISION CYCLE PROTEIN 27 HOMOLOG"/>
    <property type="match status" value="1"/>
</dbReference>
<dbReference type="AlphaFoldDB" id="A0A517VL28"/>
<keyword evidence="1" id="KW-0677">Repeat</keyword>
<evidence type="ECO:0000313" key="4">
    <source>
        <dbReference type="EMBL" id="QDT93724.1"/>
    </source>
</evidence>
<dbReference type="SMART" id="SM00028">
    <property type="entry name" value="TPR"/>
    <property type="match status" value="5"/>
</dbReference>
<evidence type="ECO:0000256" key="3">
    <source>
        <dbReference type="PROSITE-ProRule" id="PRU00339"/>
    </source>
</evidence>
<dbReference type="PROSITE" id="PS50005">
    <property type="entry name" value="TPR"/>
    <property type="match status" value="3"/>
</dbReference>
<feature type="repeat" description="TPR" evidence="3">
    <location>
        <begin position="323"/>
        <end position="356"/>
    </location>
</feature>
<accession>A0A517VL28</accession>
<keyword evidence="5" id="KW-1185">Reference proteome</keyword>
<evidence type="ECO:0000256" key="1">
    <source>
        <dbReference type="ARBA" id="ARBA00022737"/>
    </source>
</evidence>
<dbReference type="PANTHER" id="PTHR12558">
    <property type="entry name" value="CELL DIVISION CYCLE 16,23,27"/>
    <property type="match status" value="1"/>
</dbReference>
<dbReference type="RefSeq" id="WP_145231699.1">
    <property type="nucleotide sequence ID" value="NZ_CP036343.1"/>
</dbReference>
<organism evidence="4 5">
    <name type="scientific">Gimesia algae</name>
    <dbReference type="NCBI Taxonomy" id="2527971"/>
    <lineage>
        <taxon>Bacteria</taxon>
        <taxon>Pseudomonadati</taxon>
        <taxon>Planctomycetota</taxon>
        <taxon>Planctomycetia</taxon>
        <taxon>Planctomycetales</taxon>
        <taxon>Planctomycetaceae</taxon>
        <taxon>Gimesia</taxon>
    </lineage>
</organism>
<evidence type="ECO:0000313" key="5">
    <source>
        <dbReference type="Proteomes" id="UP000316855"/>
    </source>
</evidence>
<protein>
    <submittedName>
        <fullName evidence="4">Tetratricopeptide repeat protein</fullName>
    </submittedName>
</protein>
<proteinExistence type="predicted"/>
<dbReference type="Pfam" id="PF13432">
    <property type="entry name" value="TPR_16"/>
    <property type="match status" value="2"/>
</dbReference>
<dbReference type="SUPFAM" id="SSF48452">
    <property type="entry name" value="TPR-like"/>
    <property type="match status" value="3"/>
</dbReference>
<dbReference type="InterPro" id="IPR011990">
    <property type="entry name" value="TPR-like_helical_dom_sf"/>
</dbReference>
<dbReference type="Gene3D" id="1.25.40.10">
    <property type="entry name" value="Tetratricopeptide repeat domain"/>
    <property type="match status" value="3"/>
</dbReference>
<dbReference type="InterPro" id="IPR013105">
    <property type="entry name" value="TPR_2"/>
</dbReference>